<gene>
    <name evidence="6" type="ORF">NEMBOFW57_005993</name>
</gene>
<feature type="compositionally biased region" description="Low complexity" evidence="5">
    <location>
        <begin position="202"/>
        <end position="211"/>
    </location>
</feature>
<feature type="region of interest" description="Disordered" evidence="5">
    <location>
        <begin position="184"/>
        <end position="218"/>
    </location>
</feature>
<proteinExistence type="inferred from homology"/>
<evidence type="ECO:0000256" key="2">
    <source>
        <dbReference type="ARBA" id="ARBA00022679"/>
    </source>
</evidence>
<dbReference type="Pfam" id="PF13489">
    <property type="entry name" value="Methyltransf_23"/>
    <property type="match status" value="1"/>
</dbReference>
<dbReference type="EMBL" id="JAHCVI010000002">
    <property type="protein sequence ID" value="KAG7289622.1"/>
    <property type="molecule type" value="Genomic_DNA"/>
</dbReference>
<dbReference type="PROSITE" id="PS51581">
    <property type="entry name" value="SAM_GTMT"/>
    <property type="match status" value="1"/>
</dbReference>
<dbReference type="InterPro" id="IPR025774">
    <property type="entry name" value="PiNMT-like"/>
</dbReference>
<feature type="region of interest" description="SAM motif I" evidence="4">
    <location>
        <begin position="140"/>
        <end position="149"/>
    </location>
</feature>
<keyword evidence="2 4" id="KW-0808">Transferase</keyword>
<feature type="compositionally biased region" description="Polar residues" evidence="5">
    <location>
        <begin position="1"/>
        <end position="10"/>
    </location>
</feature>
<dbReference type="Proteomes" id="UP001197093">
    <property type="component" value="Unassembled WGS sequence"/>
</dbReference>
<evidence type="ECO:0000256" key="1">
    <source>
        <dbReference type="ARBA" id="ARBA00022603"/>
    </source>
</evidence>
<evidence type="ECO:0000256" key="4">
    <source>
        <dbReference type="PROSITE-ProRule" id="PRU00914"/>
    </source>
</evidence>
<evidence type="ECO:0000256" key="3">
    <source>
        <dbReference type="ARBA" id="ARBA00022691"/>
    </source>
</evidence>
<feature type="region of interest" description="SAM motif III" evidence="4">
    <location>
        <begin position="303"/>
        <end position="312"/>
    </location>
</feature>
<comment type="similarity">
    <text evidence="4">Belongs to the class I-like SAM-binding methyltransferase superfamily. gTMT family.</text>
</comment>
<evidence type="ECO:0000313" key="6">
    <source>
        <dbReference type="EMBL" id="KAG7289622.1"/>
    </source>
</evidence>
<dbReference type="CDD" id="cd02440">
    <property type="entry name" value="AdoMet_MTases"/>
    <property type="match status" value="1"/>
</dbReference>
<evidence type="ECO:0000313" key="7">
    <source>
        <dbReference type="Proteomes" id="UP001197093"/>
    </source>
</evidence>
<dbReference type="InterPro" id="IPR029063">
    <property type="entry name" value="SAM-dependent_MTases_sf"/>
</dbReference>
<dbReference type="PANTHER" id="PTHR44068:SF11">
    <property type="entry name" value="GERANYL DIPHOSPHATE 2-C-METHYLTRANSFERASE"/>
    <property type="match status" value="1"/>
</dbReference>
<sequence length="426" mass="44969">MSAQTDTAKQSKPAADETTDLSKQYDTPLGLAHTTMQALKDRIKLHYDLASDYYLNLWGEHIHHGYWPTPSSKATDTKETAQLNLIHLLLSTAQLEAPAPSSSLATTTTAAGSIVSATATDGSGGAAAAGQQQQPQQLRVLDVGCGVGGTTRYLASALGASVTGITISGKQVAIARRLSLKTAGNGAAGTGTGGDDDGKGIAGDAQQQQQQDGGGAVMEREKEQGFIGVGAKGGRVRFLELDAEKMGEYFSSGGGGGGKNVADGEEKDGDGGEKAEGFDIVWISEALSHFPNKALFFRNAQQLLRPGGKLVLADWFKQEGLSKAEFEADVKPIEDGMLLPPLCTQQEYVDLATTAGLKVLSPPKDISADVSKTWDISWSLVQNPSLWAFAFSQGRDGIAFLQAFRAMRRGYANGSFRYAVMSFAKP</sequence>
<accession>A0AAD4HZ16</accession>
<feature type="region of interest" description="Disordered" evidence="5">
    <location>
        <begin position="1"/>
        <end position="22"/>
    </location>
</feature>
<reference evidence="6" key="1">
    <citation type="submission" date="2023-02" db="EMBL/GenBank/DDBJ databases">
        <authorList>
            <person name="Palmer J.M."/>
        </authorList>
    </citation>
    <scope>NUCLEOTIDE SEQUENCE</scope>
    <source>
        <strain evidence="6">FW57</strain>
    </source>
</reference>
<dbReference type="InterPro" id="IPR050447">
    <property type="entry name" value="Erg6_SMT_methyltransf"/>
</dbReference>
<keyword evidence="1 4" id="KW-0489">Methyltransferase</keyword>
<dbReference type="Gene3D" id="3.40.50.150">
    <property type="entry name" value="Vaccinia Virus protein VP39"/>
    <property type="match status" value="1"/>
</dbReference>
<feature type="region of interest" description="Disordered" evidence="5">
    <location>
        <begin position="252"/>
        <end position="273"/>
    </location>
</feature>
<dbReference type="GO" id="GO:0032259">
    <property type="term" value="P:methylation"/>
    <property type="evidence" value="ECO:0007669"/>
    <property type="project" value="UniProtKB-UniRule"/>
</dbReference>
<keyword evidence="3 4" id="KW-0949">S-adenosyl-L-methionine</keyword>
<comment type="caution">
    <text evidence="6">The sequence shown here is derived from an EMBL/GenBank/DDBJ whole genome shotgun (WGS) entry which is preliminary data.</text>
</comment>
<dbReference type="PANTHER" id="PTHR44068">
    <property type="entry name" value="ZGC:194242"/>
    <property type="match status" value="1"/>
</dbReference>
<comment type="caution">
    <text evidence="4">Lacks conserved residue(s) required for the propagation of feature annotation.</text>
</comment>
<evidence type="ECO:0000256" key="5">
    <source>
        <dbReference type="SAM" id="MobiDB-lite"/>
    </source>
</evidence>
<dbReference type="AlphaFoldDB" id="A0AAD4HZ16"/>
<protein>
    <submittedName>
        <fullName evidence="6">Uncharacterized protein</fullName>
    </submittedName>
</protein>
<organism evidence="6 7">
    <name type="scientific">Staphylotrichum longicolle</name>
    <dbReference type="NCBI Taxonomy" id="669026"/>
    <lineage>
        <taxon>Eukaryota</taxon>
        <taxon>Fungi</taxon>
        <taxon>Dikarya</taxon>
        <taxon>Ascomycota</taxon>
        <taxon>Pezizomycotina</taxon>
        <taxon>Sordariomycetes</taxon>
        <taxon>Sordariomycetidae</taxon>
        <taxon>Sordariales</taxon>
        <taxon>Chaetomiaceae</taxon>
        <taxon>Staphylotrichum</taxon>
    </lineage>
</organism>
<dbReference type="GO" id="GO:0008168">
    <property type="term" value="F:methyltransferase activity"/>
    <property type="evidence" value="ECO:0007669"/>
    <property type="project" value="UniProtKB-KW"/>
</dbReference>
<keyword evidence="7" id="KW-1185">Reference proteome</keyword>
<name>A0AAD4HZ16_9PEZI</name>
<dbReference type="SUPFAM" id="SSF53335">
    <property type="entry name" value="S-adenosyl-L-methionine-dependent methyltransferases"/>
    <property type="match status" value="1"/>
</dbReference>